<evidence type="ECO:0000256" key="1">
    <source>
        <dbReference type="PROSITE-ProRule" id="PRU00221"/>
    </source>
</evidence>
<keyword evidence="1" id="KW-0853">WD repeat</keyword>
<feature type="repeat" description="WD" evidence="1">
    <location>
        <begin position="234"/>
        <end position="275"/>
    </location>
</feature>
<dbReference type="AlphaFoldDB" id="A0A6A4VLI5"/>
<evidence type="ECO:0000313" key="3">
    <source>
        <dbReference type="EMBL" id="KAF0294935.1"/>
    </source>
</evidence>
<gene>
    <name evidence="3" type="primary">Wdr54</name>
    <name evidence="3" type="ORF">FJT64_007462</name>
</gene>
<accession>A0A6A4VLI5</accession>
<evidence type="ECO:0000259" key="2">
    <source>
        <dbReference type="Pfam" id="PF21031"/>
    </source>
</evidence>
<reference evidence="3 4" key="1">
    <citation type="submission" date="2019-07" db="EMBL/GenBank/DDBJ databases">
        <title>Draft genome assembly of a fouling barnacle, Amphibalanus amphitrite (Darwin, 1854): The first reference genome for Thecostraca.</title>
        <authorList>
            <person name="Kim W."/>
        </authorList>
    </citation>
    <scope>NUCLEOTIDE SEQUENCE [LARGE SCALE GENOMIC DNA]</scope>
    <source>
        <strain evidence="3">SNU_AA5</strain>
        <tissue evidence="3">Soma without cirri and trophi</tissue>
    </source>
</reference>
<sequence>MYEKEKSLLMAHGCAAATNGLAVQRSADGPTWVAWPHGNQVCLLRLDGDRAETRTVAGRSSDGAHSVMQVRWCELRGTTYLVVAASNGVDFYDEHGASLLFSFPFSQEGGGGSFTRGIATFLGKACVGTSDGSLLVFQRDAAAGAPHLAQRARLHASAICALAGDECHLVSSDQSGNIVQWAGKAGELTKVRQIDHYGSACTGLTLTAQYVVAVYGSGHLRLFSRQTGQVRAEVTAHARWITGLDVALESGLLLTVAEDASVKVWKVSEDGKPLTHKFTEHEQDARLMGGGFLRPDGASFGLAAYDQKQLICYAM</sequence>
<dbReference type="Pfam" id="PF21031">
    <property type="entry name" value="WDR54"/>
    <property type="match status" value="1"/>
</dbReference>
<dbReference type="PROSITE" id="PS50082">
    <property type="entry name" value="WD_REPEATS_2"/>
    <property type="match status" value="1"/>
</dbReference>
<protein>
    <submittedName>
        <fullName evidence="3">WD repeat-containing protein 54</fullName>
    </submittedName>
</protein>
<dbReference type="SMART" id="SM00320">
    <property type="entry name" value="WD40"/>
    <property type="match status" value="4"/>
</dbReference>
<dbReference type="Proteomes" id="UP000440578">
    <property type="component" value="Unassembled WGS sequence"/>
</dbReference>
<dbReference type="EMBL" id="VIIS01001648">
    <property type="protein sequence ID" value="KAF0294935.1"/>
    <property type="molecule type" value="Genomic_DNA"/>
</dbReference>
<name>A0A6A4VLI5_AMPAM</name>
<dbReference type="Gene3D" id="2.130.10.10">
    <property type="entry name" value="YVTN repeat-like/Quinoprotein amine dehydrogenase"/>
    <property type="match status" value="1"/>
</dbReference>
<dbReference type="InterPro" id="IPR036322">
    <property type="entry name" value="WD40_repeat_dom_sf"/>
</dbReference>
<comment type="caution">
    <text evidence="3">The sequence shown here is derived from an EMBL/GenBank/DDBJ whole genome shotgun (WGS) entry which is preliminary data.</text>
</comment>
<dbReference type="InterPro" id="IPR001680">
    <property type="entry name" value="WD40_rpt"/>
</dbReference>
<dbReference type="SUPFAM" id="SSF50978">
    <property type="entry name" value="WD40 repeat-like"/>
    <property type="match status" value="1"/>
</dbReference>
<organism evidence="3 4">
    <name type="scientific">Amphibalanus amphitrite</name>
    <name type="common">Striped barnacle</name>
    <name type="synonym">Balanus amphitrite</name>
    <dbReference type="NCBI Taxonomy" id="1232801"/>
    <lineage>
        <taxon>Eukaryota</taxon>
        <taxon>Metazoa</taxon>
        <taxon>Ecdysozoa</taxon>
        <taxon>Arthropoda</taxon>
        <taxon>Crustacea</taxon>
        <taxon>Multicrustacea</taxon>
        <taxon>Cirripedia</taxon>
        <taxon>Thoracica</taxon>
        <taxon>Thoracicalcarea</taxon>
        <taxon>Balanomorpha</taxon>
        <taxon>Balanoidea</taxon>
        <taxon>Balanidae</taxon>
        <taxon>Amphibalaninae</taxon>
        <taxon>Amphibalanus</taxon>
    </lineage>
</organism>
<proteinExistence type="predicted"/>
<evidence type="ECO:0000313" key="4">
    <source>
        <dbReference type="Proteomes" id="UP000440578"/>
    </source>
</evidence>
<dbReference type="OrthoDB" id="756370at2759"/>
<dbReference type="InterPro" id="IPR015943">
    <property type="entry name" value="WD40/YVTN_repeat-like_dom_sf"/>
</dbReference>
<feature type="domain" description="WD repeat-containing protein 54 beta-propeller" evidence="2">
    <location>
        <begin position="1"/>
        <end position="309"/>
    </location>
</feature>
<dbReference type="InterPro" id="IPR049546">
    <property type="entry name" value="WDR54_beta_prop"/>
</dbReference>
<keyword evidence="4" id="KW-1185">Reference proteome</keyword>